<accession>A0A7J7CWI1</accession>
<dbReference type="AlphaFoldDB" id="A0A7J7CWI1"/>
<evidence type="ECO:0000256" key="1">
    <source>
        <dbReference type="ARBA" id="ARBA00004123"/>
    </source>
</evidence>
<sequence length="438" mass="48788">MSSSLLYTPGFKYPDRNFRKNQDFMDLNHHHHDYHRIHDHNHYEQQQIQNHDSGLMRFRSASSSFLENLVNGGNSGGVGEDYPCFRSSSPETDTIFTRFMNGSGVSGTHDLHEYGERSMKQEVPDSPKNQIGFSSESSEMIYQSLRAQSLENETKMDCSFGVVNSMMENSVVPKMGSGSGNNLLTQNSSPAGIFSDPGADNGFSMARDLGNFGASGGIKGEVSSMTCRLNSHVNFASSSSRLRLMPQIAEAGDECIGASIPENGSLGNSNSRHIHSHLNFANDTWEDTSFNSLKRVRESDGNTLSGLNHLESQTGKYLNGTLGLSHHLNLPKTSAEMAAIVKFLQFQGTVPCNIRAKRGFATHPRSISERMRRTRISERMRKLQELFPEMDKQTNTVDRLDLAVQYIKDLQKQVKMLTNTKARCTCLSKQMQYSNASV</sequence>
<dbReference type="GO" id="GO:0046983">
    <property type="term" value="F:protein dimerization activity"/>
    <property type="evidence" value="ECO:0007669"/>
    <property type="project" value="InterPro"/>
</dbReference>
<evidence type="ECO:0000256" key="4">
    <source>
        <dbReference type="ARBA" id="ARBA00023163"/>
    </source>
</evidence>
<dbReference type="OrthoDB" id="2019494at2759"/>
<dbReference type="InterPro" id="IPR011598">
    <property type="entry name" value="bHLH_dom"/>
</dbReference>
<dbReference type="InterPro" id="IPR045843">
    <property type="entry name" value="IND-like"/>
</dbReference>
<dbReference type="PANTHER" id="PTHR16223:SF345">
    <property type="entry name" value="TRANSCRIPTION FACTOR BHLH130-LIKE"/>
    <property type="match status" value="1"/>
</dbReference>
<keyword evidence="3" id="KW-0238">DNA-binding</keyword>
<keyword evidence="5" id="KW-0539">Nucleus</keyword>
<gene>
    <name evidence="7" type="ORF">HS088_TW13G01266</name>
</gene>
<evidence type="ECO:0000256" key="5">
    <source>
        <dbReference type="ARBA" id="ARBA00023242"/>
    </source>
</evidence>
<comment type="subcellular location">
    <subcellularLocation>
        <location evidence="1">Nucleus</location>
    </subcellularLocation>
</comment>
<dbReference type="Pfam" id="PF00010">
    <property type="entry name" value="HLH"/>
    <property type="match status" value="1"/>
</dbReference>
<comment type="caution">
    <text evidence="7">The sequence shown here is derived from an EMBL/GenBank/DDBJ whole genome shotgun (WGS) entry which is preliminary data.</text>
</comment>
<keyword evidence="4" id="KW-0804">Transcription</keyword>
<dbReference type="PANTHER" id="PTHR16223">
    <property type="entry name" value="TRANSCRIPTION FACTOR BHLH83-RELATED"/>
    <property type="match status" value="1"/>
</dbReference>
<keyword evidence="2" id="KW-0805">Transcription regulation</keyword>
<evidence type="ECO:0000313" key="8">
    <source>
        <dbReference type="Proteomes" id="UP000593562"/>
    </source>
</evidence>
<dbReference type="InterPro" id="IPR036638">
    <property type="entry name" value="HLH_DNA-bd_sf"/>
</dbReference>
<name>A0A7J7CWI1_TRIWF</name>
<dbReference type="GO" id="GO:0000978">
    <property type="term" value="F:RNA polymerase II cis-regulatory region sequence-specific DNA binding"/>
    <property type="evidence" value="ECO:0007669"/>
    <property type="project" value="TreeGrafter"/>
</dbReference>
<dbReference type="InParanoid" id="A0A7J7CWI1"/>
<organism evidence="7 8">
    <name type="scientific">Tripterygium wilfordii</name>
    <name type="common">Thunder God vine</name>
    <dbReference type="NCBI Taxonomy" id="458696"/>
    <lineage>
        <taxon>Eukaryota</taxon>
        <taxon>Viridiplantae</taxon>
        <taxon>Streptophyta</taxon>
        <taxon>Embryophyta</taxon>
        <taxon>Tracheophyta</taxon>
        <taxon>Spermatophyta</taxon>
        <taxon>Magnoliopsida</taxon>
        <taxon>eudicotyledons</taxon>
        <taxon>Gunneridae</taxon>
        <taxon>Pentapetalae</taxon>
        <taxon>rosids</taxon>
        <taxon>fabids</taxon>
        <taxon>Celastrales</taxon>
        <taxon>Celastraceae</taxon>
        <taxon>Tripterygium</taxon>
    </lineage>
</organism>
<dbReference type="PROSITE" id="PS50888">
    <property type="entry name" value="BHLH"/>
    <property type="match status" value="1"/>
</dbReference>
<dbReference type="GO" id="GO:0005634">
    <property type="term" value="C:nucleus"/>
    <property type="evidence" value="ECO:0007669"/>
    <property type="project" value="UniProtKB-SubCell"/>
</dbReference>
<evidence type="ECO:0000259" key="6">
    <source>
        <dbReference type="PROSITE" id="PS50888"/>
    </source>
</evidence>
<reference evidence="7 8" key="1">
    <citation type="journal article" date="2020" name="Nat. Commun.">
        <title>Genome of Tripterygium wilfordii and identification of cytochrome P450 involved in triptolide biosynthesis.</title>
        <authorList>
            <person name="Tu L."/>
            <person name="Su P."/>
            <person name="Zhang Z."/>
            <person name="Gao L."/>
            <person name="Wang J."/>
            <person name="Hu T."/>
            <person name="Zhou J."/>
            <person name="Zhang Y."/>
            <person name="Zhao Y."/>
            <person name="Liu Y."/>
            <person name="Song Y."/>
            <person name="Tong Y."/>
            <person name="Lu Y."/>
            <person name="Yang J."/>
            <person name="Xu C."/>
            <person name="Jia M."/>
            <person name="Peters R.J."/>
            <person name="Huang L."/>
            <person name="Gao W."/>
        </authorList>
    </citation>
    <scope>NUCLEOTIDE SEQUENCE [LARGE SCALE GENOMIC DNA]</scope>
    <source>
        <strain evidence="8">cv. XIE 37</strain>
        <tissue evidence="7">Leaf</tissue>
    </source>
</reference>
<evidence type="ECO:0000313" key="7">
    <source>
        <dbReference type="EMBL" id="KAF5738368.1"/>
    </source>
</evidence>
<dbReference type="SUPFAM" id="SSF47459">
    <property type="entry name" value="HLH, helix-loop-helix DNA-binding domain"/>
    <property type="match status" value="1"/>
</dbReference>
<proteinExistence type="predicted"/>
<dbReference type="Gene3D" id="4.10.280.10">
    <property type="entry name" value="Helix-loop-helix DNA-binding domain"/>
    <property type="match status" value="1"/>
</dbReference>
<evidence type="ECO:0000256" key="2">
    <source>
        <dbReference type="ARBA" id="ARBA00023015"/>
    </source>
</evidence>
<dbReference type="GO" id="GO:0000981">
    <property type="term" value="F:DNA-binding transcription factor activity, RNA polymerase II-specific"/>
    <property type="evidence" value="ECO:0007669"/>
    <property type="project" value="TreeGrafter"/>
</dbReference>
<dbReference type="SMART" id="SM00353">
    <property type="entry name" value="HLH"/>
    <property type="match status" value="1"/>
</dbReference>
<dbReference type="EMBL" id="JAAARO010000013">
    <property type="protein sequence ID" value="KAF5738368.1"/>
    <property type="molecule type" value="Genomic_DNA"/>
</dbReference>
<dbReference type="FunFam" id="4.10.280.10:FF:000021">
    <property type="entry name" value="Transcription factor bHLH130 family"/>
    <property type="match status" value="1"/>
</dbReference>
<protein>
    <submittedName>
        <fullName evidence="7">Transcription factor bHLH</fullName>
    </submittedName>
</protein>
<evidence type="ECO:0000256" key="3">
    <source>
        <dbReference type="ARBA" id="ARBA00023125"/>
    </source>
</evidence>
<feature type="domain" description="BHLH" evidence="6">
    <location>
        <begin position="360"/>
        <end position="410"/>
    </location>
</feature>
<keyword evidence="8" id="KW-1185">Reference proteome</keyword>
<dbReference type="Proteomes" id="UP000593562">
    <property type="component" value="Unassembled WGS sequence"/>
</dbReference>